<keyword evidence="4" id="KW-1185">Reference proteome</keyword>
<sequence length="558" mass="62529">MSDSKVLGQSKEQNTAQSKILSLCKDGSELLNQDDINGALKTFKKAFILSCNIPEGKLQKACLFNLGAAYICVGKPKKALKCLVKSRINGMEERDGDLYFNIGAAYDEMKEYGKAVRFYERAINEYGYEELKSIADALIKLGYCFVMIGDLSSAAHSFRLAGHSYMKNEKPEDAAMAMREAAKYMIDSQAFSQAEVLQTLNSCVESLKTISDEHLLGTLYNHVGLHYAELKYFSQAEKCFTASLNLCNGKQFSIRKMAVLLQNLGAVDNALCQYEKSLRSHAEAADMYGSLGDRSPQGQCLSNLAFAYSQLKNYDLAEFYYQQAHQAFVDAGDILRQCLVSEGLGATYFCLGNLDQAISHYKQALTLSGKSKETSNVIRERILEKLTDTIEYKVTHDRPAISTEKASRTRPDLSPSNCVNDACKSVTSQYHESCLNIDVTTSESSDDEEGHNHSSPSKVQHSQSSEQDISESESISPYSPQRGILLLSEFKDIPGEDEEQSDYSTDSVTSYKETYEEKTDTLCDDKSPDQYYINYRRILPYQRLGLIKQEIRYLPQKL</sequence>
<gene>
    <name evidence="3" type="ORF">GDO81_009684</name>
</gene>
<feature type="compositionally biased region" description="Low complexity" evidence="2">
    <location>
        <begin position="453"/>
        <end position="478"/>
    </location>
</feature>
<evidence type="ECO:0000313" key="4">
    <source>
        <dbReference type="Proteomes" id="UP000824782"/>
    </source>
</evidence>
<dbReference type="InterPro" id="IPR011990">
    <property type="entry name" value="TPR-like_helical_dom_sf"/>
</dbReference>
<dbReference type="Proteomes" id="UP000824782">
    <property type="component" value="Unassembled WGS sequence"/>
</dbReference>
<dbReference type="SMART" id="SM00028">
    <property type="entry name" value="TPR"/>
    <property type="match status" value="7"/>
</dbReference>
<dbReference type="PROSITE" id="PS50293">
    <property type="entry name" value="TPR_REGION"/>
    <property type="match status" value="1"/>
</dbReference>
<organism evidence="3 4">
    <name type="scientific">Engystomops pustulosus</name>
    <name type="common">Tungara frog</name>
    <name type="synonym">Physalaemus pustulosus</name>
    <dbReference type="NCBI Taxonomy" id="76066"/>
    <lineage>
        <taxon>Eukaryota</taxon>
        <taxon>Metazoa</taxon>
        <taxon>Chordata</taxon>
        <taxon>Craniata</taxon>
        <taxon>Vertebrata</taxon>
        <taxon>Euteleostomi</taxon>
        <taxon>Amphibia</taxon>
        <taxon>Batrachia</taxon>
        <taxon>Anura</taxon>
        <taxon>Neobatrachia</taxon>
        <taxon>Hyloidea</taxon>
        <taxon>Leptodactylidae</taxon>
        <taxon>Leiuperinae</taxon>
        <taxon>Engystomops</taxon>
    </lineage>
</organism>
<proteinExistence type="predicted"/>
<dbReference type="InterPro" id="IPR019734">
    <property type="entry name" value="TPR_rpt"/>
</dbReference>
<evidence type="ECO:0000256" key="2">
    <source>
        <dbReference type="SAM" id="MobiDB-lite"/>
    </source>
</evidence>
<dbReference type="Pfam" id="PF13181">
    <property type="entry name" value="TPR_8"/>
    <property type="match status" value="2"/>
</dbReference>
<dbReference type="EMBL" id="WNYA01000004">
    <property type="protein sequence ID" value="KAG8575840.1"/>
    <property type="molecule type" value="Genomic_DNA"/>
</dbReference>
<keyword evidence="1" id="KW-0802">TPR repeat</keyword>
<accession>A0AAV7BSZ5</accession>
<evidence type="ECO:0000256" key="1">
    <source>
        <dbReference type="PROSITE-ProRule" id="PRU00339"/>
    </source>
</evidence>
<dbReference type="Gene3D" id="1.25.40.10">
    <property type="entry name" value="Tetratricopeptide repeat domain"/>
    <property type="match status" value="2"/>
</dbReference>
<feature type="region of interest" description="Disordered" evidence="2">
    <location>
        <begin position="441"/>
        <end position="478"/>
    </location>
</feature>
<dbReference type="AlphaFoldDB" id="A0AAV7BSZ5"/>
<feature type="repeat" description="TPR" evidence="1">
    <location>
        <begin position="338"/>
        <end position="371"/>
    </location>
</feature>
<protein>
    <submittedName>
        <fullName evidence="3">Uncharacterized protein</fullName>
    </submittedName>
</protein>
<dbReference type="SUPFAM" id="SSF48452">
    <property type="entry name" value="TPR-like"/>
    <property type="match status" value="2"/>
</dbReference>
<name>A0AAV7BSZ5_ENGPU</name>
<comment type="caution">
    <text evidence="3">The sequence shown here is derived from an EMBL/GenBank/DDBJ whole genome shotgun (WGS) entry which is preliminary data.</text>
</comment>
<dbReference type="InterPro" id="IPR024812">
    <property type="entry name" value="TPR_24"/>
</dbReference>
<reference evidence="3" key="1">
    <citation type="thesis" date="2020" institute="ProQuest LLC" country="789 East Eisenhower Parkway, Ann Arbor, MI, USA">
        <title>Comparative Genomics and Chromosome Evolution.</title>
        <authorList>
            <person name="Mudd A.B."/>
        </authorList>
    </citation>
    <scope>NUCLEOTIDE SEQUENCE</scope>
    <source>
        <strain evidence="3">237g6f4</strain>
        <tissue evidence="3">Blood</tissue>
    </source>
</reference>
<dbReference type="PROSITE" id="PS50005">
    <property type="entry name" value="TPR"/>
    <property type="match status" value="2"/>
</dbReference>
<feature type="repeat" description="TPR" evidence="1">
    <location>
        <begin position="96"/>
        <end position="129"/>
    </location>
</feature>
<dbReference type="PANTHER" id="PTHR47050:SF3">
    <property type="entry name" value="TETRATRICOPEPTIDE REPEAT PROTEIN 24"/>
    <property type="match status" value="1"/>
</dbReference>
<dbReference type="PANTHER" id="PTHR47050">
    <property type="entry name" value="TETRATRICOPEPTIDE REPEAT PROTEIN 24"/>
    <property type="match status" value="1"/>
</dbReference>
<dbReference type="Pfam" id="PF13424">
    <property type="entry name" value="TPR_12"/>
    <property type="match status" value="1"/>
</dbReference>
<evidence type="ECO:0000313" key="3">
    <source>
        <dbReference type="EMBL" id="KAG8575840.1"/>
    </source>
</evidence>